<keyword evidence="4" id="KW-0597">Phosphoprotein</keyword>
<dbReference type="SMART" id="SM00086">
    <property type="entry name" value="PAC"/>
    <property type="match status" value="3"/>
</dbReference>
<dbReference type="CDD" id="cd00130">
    <property type="entry name" value="PAS"/>
    <property type="match status" value="4"/>
</dbReference>
<name>A0A951QT61_9CYAN</name>
<evidence type="ECO:0000256" key="3">
    <source>
        <dbReference type="ARBA" id="ARBA00012438"/>
    </source>
</evidence>
<evidence type="ECO:0000256" key="2">
    <source>
        <dbReference type="ARBA" id="ARBA00006402"/>
    </source>
</evidence>
<dbReference type="GO" id="GO:0000155">
    <property type="term" value="F:phosphorelay sensor kinase activity"/>
    <property type="evidence" value="ECO:0007669"/>
    <property type="project" value="InterPro"/>
</dbReference>
<dbReference type="InterPro" id="IPR013656">
    <property type="entry name" value="PAS_4"/>
</dbReference>
<dbReference type="Pfam" id="PF02518">
    <property type="entry name" value="HATPase_c"/>
    <property type="match status" value="1"/>
</dbReference>
<dbReference type="AlphaFoldDB" id="A0A951QT61"/>
<dbReference type="SUPFAM" id="SSF47384">
    <property type="entry name" value="Homodimeric domain of signal transducing histidine kinase"/>
    <property type="match status" value="1"/>
</dbReference>
<feature type="domain" description="Histidine kinase" evidence="8">
    <location>
        <begin position="784"/>
        <end position="1002"/>
    </location>
</feature>
<dbReference type="InterPro" id="IPR000014">
    <property type="entry name" value="PAS"/>
</dbReference>
<evidence type="ECO:0000256" key="4">
    <source>
        <dbReference type="ARBA" id="ARBA00022553"/>
    </source>
</evidence>
<feature type="domain" description="PAS" evidence="9">
    <location>
        <begin position="28"/>
        <end position="63"/>
    </location>
</feature>
<dbReference type="InterPro" id="IPR036097">
    <property type="entry name" value="HisK_dim/P_sf"/>
</dbReference>
<keyword evidence="6" id="KW-0902">Two-component regulatory system</keyword>
<dbReference type="InterPro" id="IPR003594">
    <property type="entry name" value="HATPase_dom"/>
</dbReference>
<reference evidence="11" key="1">
    <citation type="submission" date="2021-05" db="EMBL/GenBank/DDBJ databases">
        <authorList>
            <person name="Pietrasiak N."/>
            <person name="Ward R."/>
            <person name="Stajich J.E."/>
            <person name="Kurbessoian T."/>
        </authorList>
    </citation>
    <scope>NUCLEOTIDE SEQUENCE</scope>
    <source>
        <strain evidence="11">GSE-NOS-MK-12-04C</strain>
    </source>
</reference>
<dbReference type="InterPro" id="IPR001610">
    <property type="entry name" value="PAC"/>
</dbReference>
<dbReference type="PANTHER" id="PTHR43547">
    <property type="entry name" value="TWO-COMPONENT HISTIDINE KINASE"/>
    <property type="match status" value="1"/>
</dbReference>
<protein>
    <recommendedName>
        <fullName evidence="7">Circadian input-output histidine kinase CikA</fullName>
        <ecNumber evidence="3">2.7.13.3</ecNumber>
    </recommendedName>
</protein>
<dbReference type="EMBL" id="JAHHGZ010000051">
    <property type="protein sequence ID" value="MBW4671660.1"/>
    <property type="molecule type" value="Genomic_DNA"/>
</dbReference>
<evidence type="ECO:0000256" key="1">
    <source>
        <dbReference type="ARBA" id="ARBA00000085"/>
    </source>
</evidence>
<dbReference type="SMART" id="SM00091">
    <property type="entry name" value="PAS"/>
    <property type="match status" value="6"/>
</dbReference>
<dbReference type="Proteomes" id="UP000729701">
    <property type="component" value="Unassembled WGS sequence"/>
</dbReference>
<evidence type="ECO:0000256" key="7">
    <source>
        <dbReference type="ARBA" id="ARBA00074306"/>
    </source>
</evidence>
<dbReference type="PROSITE" id="PS50112">
    <property type="entry name" value="PAS"/>
    <property type="match status" value="4"/>
</dbReference>
<feature type="domain" description="PAC" evidence="10">
    <location>
        <begin position="325"/>
        <end position="380"/>
    </location>
</feature>
<evidence type="ECO:0000313" key="12">
    <source>
        <dbReference type="Proteomes" id="UP000729701"/>
    </source>
</evidence>
<keyword evidence="5" id="KW-0418">Kinase</keyword>
<keyword evidence="5" id="KW-0808">Transferase</keyword>
<reference evidence="11" key="2">
    <citation type="journal article" date="2022" name="Microbiol. Resour. Announc.">
        <title>Metagenome Sequencing to Explore Phylogenomics of Terrestrial Cyanobacteria.</title>
        <authorList>
            <person name="Ward R.D."/>
            <person name="Stajich J.E."/>
            <person name="Johansen J.R."/>
            <person name="Huntemann M."/>
            <person name="Clum A."/>
            <person name="Foster B."/>
            <person name="Foster B."/>
            <person name="Roux S."/>
            <person name="Palaniappan K."/>
            <person name="Varghese N."/>
            <person name="Mukherjee S."/>
            <person name="Reddy T.B.K."/>
            <person name="Daum C."/>
            <person name="Copeland A."/>
            <person name="Chen I.A."/>
            <person name="Ivanova N.N."/>
            <person name="Kyrpides N.C."/>
            <person name="Shapiro N."/>
            <person name="Eloe-Fadrosh E.A."/>
            <person name="Pietrasiak N."/>
        </authorList>
    </citation>
    <scope>NUCLEOTIDE SEQUENCE</scope>
    <source>
        <strain evidence="11">GSE-NOS-MK-12-04C</strain>
    </source>
</reference>
<dbReference type="PRINTS" id="PR00344">
    <property type="entry name" value="BCTRLSENSOR"/>
</dbReference>
<evidence type="ECO:0000259" key="8">
    <source>
        <dbReference type="PROSITE" id="PS50109"/>
    </source>
</evidence>
<dbReference type="SMART" id="SM00388">
    <property type="entry name" value="HisKA"/>
    <property type="match status" value="1"/>
</dbReference>
<dbReference type="InterPro" id="IPR004358">
    <property type="entry name" value="Sig_transdc_His_kin-like_C"/>
</dbReference>
<dbReference type="FunFam" id="3.30.565.10:FF:000010">
    <property type="entry name" value="Sensor histidine kinase RcsC"/>
    <property type="match status" value="1"/>
</dbReference>
<evidence type="ECO:0000259" key="9">
    <source>
        <dbReference type="PROSITE" id="PS50112"/>
    </source>
</evidence>
<dbReference type="InterPro" id="IPR005467">
    <property type="entry name" value="His_kinase_dom"/>
</dbReference>
<gene>
    <name evidence="11" type="ORF">KME60_30600</name>
</gene>
<dbReference type="Pfam" id="PF08447">
    <property type="entry name" value="PAS_3"/>
    <property type="match status" value="1"/>
</dbReference>
<dbReference type="SUPFAM" id="SSF55785">
    <property type="entry name" value="PYP-like sensor domain (PAS domain)"/>
    <property type="match status" value="6"/>
</dbReference>
<dbReference type="PANTHER" id="PTHR43547:SF2">
    <property type="entry name" value="HYBRID SIGNAL TRANSDUCTION HISTIDINE KINASE C"/>
    <property type="match status" value="1"/>
</dbReference>
<sequence length="1003" mass="113437">MSEIAMTFQDSEPKSAVDKETGMVLQLADGTIQACDRVVEDLLGYSAKQLIGRTSLGLTIHPDGSAFTTGDDPAIVALDSCQPCLNRVLGFYKPDGTLVWLCLNSTPLFQVNATTPYAVVTTLRQEERPEIEAELHDKVDDRVTTILESMSDAFVALDRDWRITYMNQKAVQLTGLTLAETLGKTHWEVWSWSVGKVPEQQYRRAMTEQVSVHFEVLYEPDTIWYDIHAYPSEAGLAIYFRNINESKQIEEALYRSNAVLNTISETTPTLLAVKDRQGRFIFANSAICCLVNKPIAEVIGKTDLDLHSKVEQARQIMANDRLIMETGQVQTFEEAGDFDNENIFLSIKSPYFDEQGNIIGVIVVAVEITERKRMEAALRESEQRFRAIQELAIDGFILLRSIRNELGTIEDFEWTYANPKGAELMGRSVEALVGKRLLTVVPGNKTKVFDTYVQVAETGQPSDIELFYEADGITGWFRIVTIKIDDGVAISFSDISDRKQAEQELQESEEKLNLFVRYAPASVAMFDLNMQYLAVSQQWVHIYSLGSIESVLGRSHYDVFPSVPERWRQAHQRGLSGEIIKCDEDEFILADGSQQWLRWEIRPWREGAGAIGGILIFVEDISDRRQIEVALRDSEARYRTLAQAIPQFVFITNTEGQNEYVNQQFCDYTGLNIEQMLNLDWLTILHPLDAQRTSDRWMASVRTGDFYEIEYRFRRADGEYRWFLGQGTPLKDEQGNIVQWFGTCTDINDRKQLEAERVLLFEQERASRQEAETANRLKDEFLAVLSHELRSPLNPILGWANLLQSRRLDEAKTMEALASIERNAKLQAQLIEDLLDISRIMHGKLMLNATPVSLVFVITAALETVRLAIEAKSIHLEVTLEPNVKVVFGDVGRLQQVVWNLLSNAVKFTPASGQVKVHLMQVGDCAQIQVMDTGKGINPEFLPFVFEYFRQEDGSTTRKFGGLGLGLAIARQIVELHGGQIWADSLGEGQGATFTVQFPLYTD</sequence>
<dbReference type="InterPro" id="IPR036890">
    <property type="entry name" value="HATPase_C_sf"/>
</dbReference>
<dbReference type="SUPFAM" id="SSF55874">
    <property type="entry name" value="ATPase domain of HSP90 chaperone/DNA topoisomerase II/histidine kinase"/>
    <property type="match status" value="1"/>
</dbReference>
<dbReference type="InterPro" id="IPR003661">
    <property type="entry name" value="HisK_dim/P_dom"/>
</dbReference>
<comment type="caution">
    <text evidence="11">The sequence shown here is derived from an EMBL/GenBank/DDBJ whole genome shotgun (WGS) entry which is preliminary data.</text>
</comment>
<dbReference type="InterPro" id="IPR035965">
    <property type="entry name" value="PAS-like_dom_sf"/>
</dbReference>
<feature type="domain" description="PAS" evidence="9">
    <location>
        <begin position="256"/>
        <end position="304"/>
    </location>
</feature>
<dbReference type="InterPro" id="IPR000700">
    <property type="entry name" value="PAS-assoc_C"/>
</dbReference>
<feature type="domain" description="PAC" evidence="10">
    <location>
        <begin position="581"/>
        <end position="633"/>
    </location>
</feature>
<dbReference type="PROSITE" id="PS50109">
    <property type="entry name" value="HIS_KIN"/>
    <property type="match status" value="1"/>
</dbReference>
<dbReference type="CDD" id="cd00082">
    <property type="entry name" value="HisKA"/>
    <property type="match status" value="1"/>
</dbReference>
<feature type="domain" description="PAC" evidence="10">
    <location>
        <begin position="707"/>
        <end position="759"/>
    </location>
</feature>
<evidence type="ECO:0000256" key="6">
    <source>
        <dbReference type="ARBA" id="ARBA00023012"/>
    </source>
</evidence>
<dbReference type="SMART" id="SM00387">
    <property type="entry name" value="HATPase_c"/>
    <property type="match status" value="1"/>
</dbReference>
<dbReference type="EC" id="2.7.13.3" evidence="3"/>
<evidence type="ECO:0000256" key="5">
    <source>
        <dbReference type="ARBA" id="ARBA00022777"/>
    </source>
</evidence>
<dbReference type="Pfam" id="PF08448">
    <property type="entry name" value="PAS_4"/>
    <property type="match status" value="4"/>
</dbReference>
<accession>A0A951QT61</accession>
<dbReference type="Gene3D" id="3.30.565.10">
    <property type="entry name" value="Histidine kinase-like ATPase, C-terminal domain"/>
    <property type="match status" value="1"/>
</dbReference>
<comment type="similarity">
    <text evidence="2">In the N-terminal section; belongs to the phytochrome family.</text>
</comment>
<comment type="catalytic activity">
    <reaction evidence="1">
        <text>ATP + protein L-histidine = ADP + protein N-phospho-L-histidine.</text>
        <dbReference type="EC" id="2.7.13.3"/>
    </reaction>
</comment>
<dbReference type="FunFam" id="3.30.450.20:FF:000099">
    <property type="entry name" value="Sensory box sensor histidine kinase"/>
    <property type="match status" value="1"/>
</dbReference>
<dbReference type="CDD" id="cd16922">
    <property type="entry name" value="HATPase_EvgS-ArcB-TorS-like"/>
    <property type="match status" value="1"/>
</dbReference>
<feature type="domain" description="PAS" evidence="9">
    <location>
        <begin position="139"/>
        <end position="185"/>
    </location>
</feature>
<feature type="domain" description="PAS" evidence="9">
    <location>
        <begin position="634"/>
        <end position="704"/>
    </location>
</feature>
<evidence type="ECO:0000313" key="11">
    <source>
        <dbReference type="EMBL" id="MBW4671660.1"/>
    </source>
</evidence>
<dbReference type="NCBIfam" id="TIGR00229">
    <property type="entry name" value="sensory_box"/>
    <property type="match status" value="5"/>
</dbReference>
<dbReference type="Gene3D" id="1.10.287.130">
    <property type="match status" value="1"/>
</dbReference>
<evidence type="ECO:0000259" key="10">
    <source>
        <dbReference type="PROSITE" id="PS50113"/>
    </source>
</evidence>
<dbReference type="Gene3D" id="3.30.450.20">
    <property type="entry name" value="PAS domain"/>
    <property type="match status" value="6"/>
</dbReference>
<dbReference type="PROSITE" id="PS50113">
    <property type="entry name" value="PAC"/>
    <property type="match status" value="3"/>
</dbReference>
<organism evidence="11 12">
    <name type="scientific">Cyanomargarita calcarea GSE-NOS-MK-12-04C</name>
    <dbReference type="NCBI Taxonomy" id="2839659"/>
    <lineage>
        <taxon>Bacteria</taxon>
        <taxon>Bacillati</taxon>
        <taxon>Cyanobacteriota</taxon>
        <taxon>Cyanophyceae</taxon>
        <taxon>Nostocales</taxon>
        <taxon>Cyanomargaritaceae</taxon>
        <taxon>Cyanomargarita</taxon>
    </lineage>
</organism>
<dbReference type="InterPro" id="IPR013655">
    <property type="entry name" value="PAS_fold_3"/>
</dbReference>
<dbReference type="Pfam" id="PF00512">
    <property type="entry name" value="HisKA"/>
    <property type="match status" value="1"/>
</dbReference>
<proteinExistence type="inferred from homology"/>